<evidence type="ECO:0000313" key="3">
    <source>
        <dbReference type="Proteomes" id="UP000550609"/>
    </source>
</evidence>
<dbReference type="InterPro" id="IPR051677">
    <property type="entry name" value="AfsR-DnrI-RedD_regulator"/>
</dbReference>
<dbReference type="InterPro" id="IPR005158">
    <property type="entry name" value="BTAD"/>
</dbReference>
<sequence>MSSLEQWPTRLDRLWQPSAGVTPLLGLVTPEGVAAAARPRLLYRKGSALLSYLAVESCRRHRRSDLAELFWPDLPASAGLTNLRQVLCDLRRRLLPILGPEVLQIDRTHVQLQLTWGQAQVDLQVIEAVAIGEHSTQLPAMDWLLYCDELLADWDVDGCPAFDQWLAAQRRWYRQLWRRALERLRAVAEQGHDWRLALECVRCQIQVDPWDERLHRQRMQLYCALGQAELALASYQSLAQQLEKELGVLPDPDTAVLARCIQATVV</sequence>
<protein>
    <recommendedName>
        <fullName evidence="1">Bacterial transcriptional activator domain-containing protein</fullName>
    </recommendedName>
</protein>
<feature type="domain" description="Bacterial transcriptional activator" evidence="1">
    <location>
        <begin position="121"/>
        <end position="262"/>
    </location>
</feature>
<accession>A0A7W3YWE8</accession>
<evidence type="ECO:0000313" key="2">
    <source>
        <dbReference type="EMBL" id="MBB1117858.1"/>
    </source>
</evidence>
<comment type="caution">
    <text evidence="2">The sequence shown here is derived from an EMBL/GenBank/DDBJ whole genome shotgun (WGS) entry which is preliminary data.</text>
</comment>
<proteinExistence type="predicted"/>
<dbReference type="SUPFAM" id="SSF48452">
    <property type="entry name" value="TPR-like"/>
    <property type="match status" value="1"/>
</dbReference>
<dbReference type="Gene3D" id="1.10.10.10">
    <property type="entry name" value="Winged helix-like DNA-binding domain superfamily/Winged helix DNA-binding domain"/>
    <property type="match status" value="1"/>
</dbReference>
<dbReference type="InterPro" id="IPR036388">
    <property type="entry name" value="WH-like_DNA-bd_sf"/>
</dbReference>
<dbReference type="SMART" id="SM01043">
    <property type="entry name" value="BTAD"/>
    <property type="match status" value="1"/>
</dbReference>
<dbReference type="Proteomes" id="UP000550609">
    <property type="component" value="Unassembled WGS sequence"/>
</dbReference>
<dbReference type="InterPro" id="IPR011990">
    <property type="entry name" value="TPR-like_helical_dom_sf"/>
</dbReference>
<gene>
    <name evidence="2" type="ORF">H4O09_12430</name>
</gene>
<organism evidence="2 3">
    <name type="scientific">Stenotrophomonas koreensis</name>
    <dbReference type="NCBI Taxonomy" id="266128"/>
    <lineage>
        <taxon>Bacteria</taxon>
        <taxon>Pseudomonadati</taxon>
        <taxon>Pseudomonadota</taxon>
        <taxon>Gammaproteobacteria</taxon>
        <taxon>Lysobacterales</taxon>
        <taxon>Lysobacteraceae</taxon>
        <taxon>Stenotrophomonas</taxon>
    </lineage>
</organism>
<dbReference type="Pfam" id="PF03704">
    <property type="entry name" value="BTAD"/>
    <property type="match status" value="1"/>
</dbReference>
<dbReference type="Gene3D" id="1.25.40.10">
    <property type="entry name" value="Tetratricopeptide repeat domain"/>
    <property type="match status" value="1"/>
</dbReference>
<reference evidence="2 3" key="1">
    <citation type="submission" date="2020-08" db="EMBL/GenBank/DDBJ databases">
        <title>Stenotrophomonas sp. W1S232.</title>
        <authorList>
            <person name="Deng Y."/>
        </authorList>
    </citation>
    <scope>NUCLEOTIDE SEQUENCE [LARGE SCALE GENOMIC DNA]</scope>
    <source>
        <strain evidence="2 3">W1S232</strain>
    </source>
</reference>
<name>A0A7W3YWE8_9GAMM</name>
<dbReference type="EMBL" id="JACIUV010000005">
    <property type="protein sequence ID" value="MBB1117858.1"/>
    <property type="molecule type" value="Genomic_DNA"/>
</dbReference>
<dbReference type="RefSeq" id="WP_182622814.1">
    <property type="nucleotide sequence ID" value="NZ_JACIUV010000005.1"/>
</dbReference>
<evidence type="ECO:0000259" key="1">
    <source>
        <dbReference type="SMART" id="SM01043"/>
    </source>
</evidence>
<dbReference type="AlphaFoldDB" id="A0A7W3YWE8"/>
<dbReference type="PANTHER" id="PTHR35807">
    <property type="entry name" value="TRANSCRIPTIONAL REGULATOR REDD-RELATED"/>
    <property type="match status" value="1"/>
</dbReference>